<evidence type="ECO:0000256" key="1">
    <source>
        <dbReference type="ARBA" id="ARBA00004123"/>
    </source>
</evidence>
<evidence type="ECO:0000256" key="11">
    <source>
        <dbReference type="SAM" id="MobiDB-lite"/>
    </source>
</evidence>
<keyword evidence="13" id="KW-1185">Reference proteome</keyword>
<accession>A0ABD3A700</accession>
<evidence type="ECO:0000256" key="6">
    <source>
        <dbReference type="ARBA" id="ARBA00022728"/>
    </source>
</evidence>
<evidence type="ECO:0000256" key="3">
    <source>
        <dbReference type="ARBA" id="ARBA00010362"/>
    </source>
</evidence>
<feature type="region of interest" description="Disordered" evidence="11">
    <location>
        <begin position="195"/>
        <end position="230"/>
    </location>
</feature>
<evidence type="ECO:0000313" key="12">
    <source>
        <dbReference type="EMBL" id="KAL3526247.1"/>
    </source>
</evidence>
<dbReference type="EMBL" id="JBJUIK010000005">
    <property type="protein sequence ID" value="KAL3526247.1"/>
    <property type="molecule type" value="Genomic_DNA"/>
</dbReference>
<keyword evidence="7" id="KW-0508">mRNA splicing</keyword>
<feature type="region of interest" description="Disordered" evidence="11">
    <location>
        <begin position="17"/>
        <end position="36"/>
    </location>
</feature>
<keyword evidence="6" id="KW-0747">Spliceosome</keyword>
<evidence type="ECO:0000256" key="10">
    <source>
        <dbReference type="ARBA" id="ARBA00045970"/>
    </source>
</evidence>
<comment type="similarity">
    <text evidence="3">Belongs to the TSSC4 family.</text>
</comment>
<evidence type="ECO:0000256" key="4">
    <source>
        <dbReference type="ARBA" id="ARBA00022490"/>
    </source>
</evidence>
<comment type="function">
    <text evidence="10">Protein associated with the U5 snRNP, during its maturation and its post-splicing recycling and which is required for spliceosomal tri-snRNP complex assembly in the nucleus. Has a molecular sequestering activity and transiently hinders SNRNP200 binding sites for constitutive splicing factors that intervene later during the assembly of the spliceosome and splicing. Together with its molecular sequestering activity, may also function as a molecular adapter and placeholder, coordinating the assembly of the U5 snRNP and its association with the U4/U6 di-snRNP.</text>
</comment>
<evidence type="ECO:0000256" key="7">
    <source>
        <dbReference type="ARBA" id="ARBA00023187"/>
    </source>
</evidence>
<evidence type="ECO:0000256" key="8">
    <source>
        <dbReference type="ARBA" id="ARBA00023242"/>
    </source>
</evidence>
<evidence type="ECO:0000256" key="5">
    <source>
        <dbReference type="ARBA" id="ARBA00022664"/>
    </source>
</evidence>
<comment type="caution">
    <text evidence="12">The sequence shown here is derived from an EMBL/GenBank/DDBJ whole genome shotgun (WGS) entry which is preliminary data.</text>
</comment>
<dbReference type="Pfam" id="PF15264">
    <property type="entry name" value="TSSC4"/>
    <property type="match status" value="1"/>
</dbReference>
<feature type="compositionally biased region" description="Polar residues" evidence="11">
    <location>
        <begin position="255"/>
        <end position="278"/>
    </location>
</feature>
<dbReference type="AlphaFoldDB" id="A0ABD3A700"/>
<dbReference type="PANTHER" id="PTHR13445:SF3">
    <property type="entry name" value="U5 SMALL NUCLEAR RIBONUCLEOPROTEIN TSSC4"/>
    <property type="match status" value="1"/>
</dbReference>
<dbReference type="PANTHER" id="PTHR13445">
    <property type="entry name" value="TUMOR SUPPRESSING SUBTRANSFERABLE CANDIDATE 4 TSSC4"/>
    <property type="match status" value="1"/>
</dbReference>
<feature type="region of interest" description="Disordered" evidence="11">
    <location>
        <begin position="403"/>
        <end position="429"/>
    </location>
</feature>
<dbReference type="InterPro" id="IPR029338">
    <property type="entry name" value="TSSC4"/>
</dbReference>
<feature type="compositionally biased region" description="Basic and acidic residues" evidence="11">
    <location>
        <begin position="41"/>
        <end position="51"/>
    </location>
</feature>
<evidence type="ECO:0000313" key="13">
    <source>
        <dbReference type="Proteomes" id="UP001630127"/>
    </source>
</evidence>
<dbReference type="GO" id="GO:0005681">
    <property type="term" value="C:spliceosomal complex"/>
    <property type="evidence" value="ECO:0007669"/>
    <property type="project" value="UniProtKB-KW"/>
</dbReference>
<gene>
    <name evidence="12" type="ORF">ACH5RR_010903</name>
</gene>
<feature type="region of interest" description="Disordered" evidence="11">
    <location>
        <begin position="252"/>
        <end position="285"/>
    </location>
</feature>
<keyword evidence="5" id="KW-0507">mRNA processing</keyword>
<organism evidence="12 13">
    <name type="scientific">Cinchona calisaya</name>
    <dbReference type="NCBI Taxonomy" id="153742"/>
    <lineage>
        <taxon>Eukaryota</taxon>
        <taxon>Viridiplantae</taxon>
        <taxon>Streptophyta</taxon>
        <taxon>Embryophyta</taxon>
        <taxon>Tracheophyta</taxon>
        <taxon>Spermatophyta</taxon>
        <taxon>Magnoliopsida</taxon>
        <taxon>eudicotyledons</taxon>
        <taxon>Gunneridae</taxon>
        <taxon>Pentapetalae</taxon>
        <taxon>asterids</taxon>
        <taxon>lamiids</taxon>
        <taxon>Gentianales</taxon>
        <taxon>Rubiaceae</taxon>
        <taxon>Cinchonoideae</taxon>
        <taxon>Cinchoneae</taxon>
        <taxon>Cinchona</taxon>
    </lineage>
</organism>
<feature type="region of interest" description="Disordered" evidence="11">
    <location>
        <begin position="41"/>
        <end position="60"/>
    </location>
</feature>
<protein>
    <recommendedName>
        <fullName evidence="9">U5 small nuclear ribonucleoprotein TSSC4</fullName>
    </recommendedName>
</protein>
<keyword evidence="4" id="KW-0963">Cytoplasm</keyword>
<dbReference type="Proteomes" id="UP001630127">
    <property type="component" value="Unassembled WGS sequence"/>
</dbReference>
<feature type="compositionally biased region" description="Polar residues" evidence="11">
    <location>
        <begin position="221"/>
        <end position="230"/>
    </location>
</feature>
<dbReference type="GO" id="GO:0006397">
    <property type="term" value="P:mRNA processing"/>
    <property type="evidence" value="ECO:0007669"/>
    <property type="project" value="UniProtKB-KW"/>
</dbReference>
<dbReference type="GO" id="GO:0008380">
    <property type="term" value="P:RNA splicing"/>
    <property type="evidence" value="ECO:0007669"/>
    <property type="project" value="UniProtKB-KW"/>
</dbReference>
<sequence length="429" mass="48010">MEDTFRVRVDKVFGSLTSSSSSDIFTPSSSSSLWSLSNEEIERKEWKRHSPPDQQPTPLQLHSDLQELNDQQITQEQDWDIRSTIGLDCTLDFEEEEDEHDKVATGREEAGALLYMCDIVDYGIGVNAHNELPSSFAEATRDPRANHMAAKLRLREDAETAGNFDTLKLSEIYAPSLTNAQSNVVDDTIIPKPILKKREKPMDEKSPKRVRFHKQSLGPKDSSTGSCSVEETSTVGAFDLPDSLSSGIEAKAADQDSSLPQKSSSNEESAVLEDSSSLPKVCTSVPDYLRNPTRYTRYNLDSSNDMDDESNRKAYMEFLNQLKKPRTADLQLDDSSVSFQHSLTFTPKKKRHDSSLVKDNEFKQYQGEISKEKPFPVGIAAGDAQAQDGEVCAMEEDAVETVVGKYSHKPGRQYRTRSKTDMDSDDHET</sequence>
<comment type="subcellular location">
    <subcellularLocation>
        <location evidence="2">Cytoplasm</location>
    </subcellularLocation>
    <subcellularLocation>
        <location evidence="1">Nucleus</location>
    </subcellularLocation>
</comment>
<reference evidence="12 13" key="1">
    <citation type="submission" date="2024-11" db="EMBL/GenBank/DDBJ databases">
        <title>A near-complete genome assembly of Cinchona calisaya.</title>
        <authorList>
            <person name="Lian D.C."/>
            <person name="Zhao X.W."/>
            <person name="Wei L."/>
        </authorList>
    </citation>
    <scope>NUCLEOTIDE SEQUENCE [LARGE SCALE GENOMIC DNA]</scope>
    <source>
        <tissue evidence="12">Nenye</tissue>
    </source>
</reference>
<feature type="compositionally biased region" description="Basic residues" evidence="11">
    <location>
        <begin position="406"/>
        <end position="417"/>
    </location>
</feature>
<evidence type="ECO:0000256" key="2">
    <source>
        <dbReference type="ARBA" id="ARBA00004496"/>
    </source>
</evidence>
<dbReference type="GO" id="GO:0005737">
    <property type="term" value="C:cytoplasm"/>
    <property type="evidence" value="ECO:0007669"/>
    <property type="project" value="UniProtKB-SubCell"/>
</dbReference>
<name>A0ABD3A700_9GENT</name>
<proteinExistence type="inferred from homology"/>
<keyword evidence="8" id="KW-0539">Nucleus</keyword>
<evidence type="ECO:0000256" key="9">
    <source>
        <dbReference type="ARBA" id="ARBA00035304"/>
    </source>
</evidence>